<proteinExistence type="predicted"/>
<organism evidence="1 2">
    <name type="scientific">Rhodocollybia butyracea</name>
    <dbReference type="NCBI Taxonomy" id="206335"/>
    <lineage>
        <taxon>Eukaryota</taxon>
        <taxon>Fungi</taxon>
        <taxon>Dikarya</taxon>
        <taxon>Basidiomycota</taxon>
        <taxon>Agaricomycotina</taxon>
        <taxon>Agaricomycetes</taxon>
        <taxon>Agaricomycetidae</taxon>
        <taxon>Agaricales</taxon>
        <taxon>Marasmiineae</taxon>
        <taxon>Omphalotaceae</taxon>
        <taxon>Rhodocollybia</taxon>
    </lineage>
</organism>
<accession>A0A9P5Q9V3</accession>
<name>A0A9P5Q9V3_9AGAR</name>
<evidence type="ECO:0000313" key="2">
    <source>
        <dbReference type="Proteomes" id="UP000772434"/>
    </source>
</evidence>
<dbReference type="Proteomes" id="UP000772434">
    <property type="component" value="Unassembled WGS sequence"/>
</dbReference>
<gene>
    <name evidence="1" type="ORF">BDP27DRAFT_1202669</name>
</gene>
<feature type="non-terminal residue" evidence="1">
    <location>
        <position position="1"/>
    </location>
</feature>
<evidence type="ECO:0000313" key="1">
    <source>
        <dbReference type="EMBL" id="KAF9078203.1"/>
    </source>
</evidence>
<protein>
    <submittedName>
        <fullName evidence="1">Uncharacterized protein</fullName>
    </submittedName>
</protein>
<dbReference type="OrthoDB" id="3008788at2759"/>
<reference evidence="1" key="1">
    <citation type="submission" date="2020-11" db="EMBL/GenBank/DDBJ databases">
        <authorList>
            <consortium name="DOE Joint Genome Institute"/>
            <person name="Ahrendt S."/>
            <person name="Riley R."/>
            <person name="Andreopoulos W."/>
            <person name="Labutti K."/>
            <person name="Pangilinan J."/>
            <person name="Ruiz-Duenas F.J."/>
            <person name="Barrasa J.M."/>
            <person name="Sanchez-Garcia M."/>
            <person name="Camarero S."/>
            <person name="Miyauchi S."/>
            <person name="Serrano A."/>
            <person name="Linde D."/>
            <person name="Babiker R."/>
            <person name="Drula E."/>
            <person name="Ayuso-Fernandez I."/>
            <person name="Pacheco R."/>
            <person name="Padilla G."/>
            <person name="Ferreira P."/>
            <person name="Barriuso J."/>
            <person name="Kellner H."/>
            <person name="Castanera R."/>
            <person name="Alfaro M."/>
            <person name="Ramirez L."/>
            <person name="Pisabarro A.G."/>
            <person name="Kuo A."/>
            <person name="Tritt A."/>
            <person name="Lipzen A."/>
            <person name="He G."/>
            <person name="Yan M."/>
            <person name="Ng V."/>
            <person name="Cullen D."/>
            <person name="Martin F."/>
            <person name="Rosso M.-N."/>
            <person name="Henrissat B."/>
            <person name="Hibbett D."/>
            <person name="Martinez A.T."/>
            <person name="Grigoriev I.V."/>
        </authorList>
    </citation>
    <scope>NUCLEOTIDE SEQUENCE</scope>
    <source>
        <strain evidence="1">AH 40177</strain>
    </source>
</reference>
<dbReference type="EMBL" id="JADNRY010000002">
    <property type="protein sequence ID" value="KAF9078203.1"/>
    <property type="molecule type" value="Genomic_DNA"/>
</dbReference>
<keyword evidence="2" id="KW-1185">Reference proteome</keyword>
<feature type="non-terminal residue" evidence="1">
    <location>
        <position position="196"/>
    </location>
</feature>
<dbReference type="AlphaFoldDB" id="A0A9P5Q9V3"/>
<comment type="caution">
    <text evidence="1">The sequence shown here is derived from an EMBL/GenBank/DDBJ whole genome shotgun (WGS) entry which is preliminary data.</text>
</comment>
<sequence>LEQQLSEKDNHYEELKATAAASQAKYLQLERHFLSNEDRYERRCRELESDNTRLHAVIEFQQKRLRLQPLVSFFDNVLLSNKVWQQQKELTRVKGALAEREQNIRSYAFINFRDRLLVSNIVWKQQRQMKKLREDSEKVKQGRVRAVARAAKQMVRDTRKEGMIEELVKGLIEDIEKGKKRERELKDRYNKDVQKL</sequence>